<keyword evidence="2" id="KW-1185">Reference proteome</keyword>
<dbReference type="KEGG" id="tig:THII_2016"/>
<dbReference type="OrthoDB" id="262740at2"/>
<organism evidence="1 2">
    <name type="scientific">Thioploca ingrica</name>
    <dbReference type="NCBI Taxonomy" id="40754"/>
    <lineage>
        <taxon>Bacteria</taxon>
        <taxon>Pseudomonadati</taxon>
        <taxon>Pseudomonadota</taxon>
        <taxon>Gammaproteobacteria</taxon>
        <taxon>Thiotrichales</taxon>
        <taxon>Thiotrichaceae</taxon>
        <taxon>Thioploca</taxon>
    </lineage>
</organism>
<protein>
    <recommendedName>
        <fullName evidence="3">Phage protein D</fullName>
    </recommendedName>
</protein>
<dbReference type="AlphaFoldDB" id="A0A090AED5"/>
<name>A0A090AED5_9GAMM</name>
<evidence type="ECO:0000313" key="2">
    <source>
        <dbReference type="Proteomes" id="UP000031623"/>
    </source>
</evidence>
<dbReference type="STRING" id="40754.THII_2016"/>
<proteinExistence type="predicted"/>
<accession>A0A090AED5</accession>
<gene>
    <name evidence="1" type="ORF">THII_2016</name>
</gene>
<dbReference type="EMBL" id="AP014633">
    <property type="protein sequence ID" value="BAP56313.1"/>
    <property type="molecule type" value="Genomic_DNA"/>
</dbReference>
<evidence type="ECO:0000313" key="1">
    <source>
        <dbReference type="EMBL" id="BAP56313.1"/>
    </source>
</evidence>
<reference evidence="1 2" key="1">
    <citation type="journal article" date="2014" name="ISME J.">
        <title>Ecophysiology of Thioploca ingrica as revealed by the complete genome sequence supplemented with proteomic evidence.</title>
        <authorList>
            <person name="Kojima H."/>
            <person name="Ogura Y."/>
            <person name="Yamamoto N."/>
            <person name="Togashi T."/>
            <person name="Mori H."/>
            <person name="Watanabe T."/>
            <person name="Nemoto F."/>
            <person name="Kurokawa K."/>
            <person name="Hayashi T."/>
            <person name="Fukui M."/>
        </authorList>
    </citation>
    <scope>NUCLEOTIDE SEQUENCE [LARGE SCALE GENOMIC DNA]</scope>
</reference>
<dbReference type="Pfam" id="PF05954">
    <property type="entry name" value="Phage_GPD"/>
    <property type="match status" value="1"/>
</dbReference>
<dbReference type="Gene3D" id="2.30.110.50">
    <property type="match status" value="1"/>
</dbReference>
<dbReference type="HOGENOM" id="CLU_697767_0_0_6"/>
<dbReference type="SUPFAM" id="SSF69279">
    <property type="entry name" value="Phage tail proteins"/>
    <property type="match status" value="1"/>
</dbReference>
<dbReference type="Gene3D" id="3.55.50.10">
    <property type="entry name" value="Baseplate protein-like domains"/>
    <property type="match status" value="1"/>
</dbReference>
<evidence type="ECO:0008006" key="3">
    <source>
        <dbReference type="Google" id="ProtNLM"/>
    </source>
</evidence>
<sequence length="369" mass="41311">MESEYLIVNLANQPADDFYACLAAVEVFLDETKAGGFKLSLVLWRQADGTWLHLDDKRLSAFTEVTISARFENQADEELISGYITQVNPHFDVDPNGCTLEITGMDKSVLLDRVEKLQAWPNQKDSDIATQIFSQYGLTPQVTDTQVIHDEAVSTIIQRETDMQFLTRLARRNGLECFVEGDNGYFQLPNMNSPPQPILAAHFEEQTNLDQITLEMNALRPVPGVGLFQVNLFDGKQVLKVETTAAQRNQQPALGKTEPQQLATADVEPSQLYLSREVTTGQPEMEALCQSLFHQAEWFVTGEGIISANRYGHVLKPRQLVTIKGIGETYSGVYYVTAVTHTFTPAGYTQTFRVKRNGIYATGKENFSE</sequence>
<dbReference type="Proteomes" id="UP000031623">
    <property type="component" value="Chromosome"/>
</dbReference>